<name>A0A0K1NMN6_9BACT</name>
<dbReference type="EMBL" id="CP012075">
    <property type="protein sequence ID" value="AKU69946.1"/>
    <property type="molecule type" value="Genomic_DNA"/>
</dbReference>
<evidence type="ECO:0000313" key="1">
    <source>
        <dbReference type="EMBL" id="AKU69946.1"/>
    </source>
</evidence>
<dbReference type="Proteomes" id="UP000060345">
    <property type="component" value="Chromosome 2"/>
</dbReference>
<evidence type="ECO:0000313" key="2">
    <source>
        <dbReference type="Proteomes" id="UP000060345"/>
    </source>
</evidence>
<sequence>MPLKESSYCFLFIVLPSGLCERNNVSKRLYREKKVIFAENKLRSANRKQVFFALTCIIFVENKLRSANRKQIFFASSFIISHIDNKMIWQ</sequence>
<dbReference type="AlphaFoldDB" id="A0A0K1NMN6"/>
<protein>
    <submittedName>
        <fullName evidence="1">Uncharacterized protein</fullName>
    </submittedName>
</protein>
<dbReference type="STRING" id="1236517.ADJ77_08855"/>
<organism evidence="1 2">
    <name type="scientific">Prevotella fusca JCM 17724</name>
    <dbReference type="NCBI Taxonomy" id="1236517"/>
    <lineage>
        <taxon>Bacteria</taxon>
        <taxon>Pseudomonadati</taxon>
        <taxon>Bacteroidota</taxon>
        <taxon>Bacteroidia</taxon>
        <taxon>Bacteroidales</taxon>
        <taxon>Prevotellaceae</taxon>
        <taxon>Prevotella</taxon>
    </lineage>
</organism>
<proteinExistence type="predicted"/>
<accession>A0A0K1NMN6</accession>
<gene>
    <name evidence="1" type="ORF">ADJ77_08855</name>
</gene>
<dbReference type="KEGG" id="pfus:ADJ77_08855"/>
<reference evidence="1 2" key="1">
    <citation type="submission" date="2015-07" db="EMBL/GenBank/DDBJ databases">
        <authorList>
            <person name="Noorani M."/>
        </authorList>
    </citation>
    <scope>NUCLEOTIDE SEQUENCE [LARGE SCALE GENOMIC DNA]</scope>
    <source>
        <strain evidence="1 2">W1435</strain>
    </source>
</reference>